<comment type="subcellular location">
    <subcellularLocation>
        <location evidence="1">Nucleus</location>
    </subcellularLocation>
</comment>
<feature type="binding site" evidence="10">
    <location>
        <position position="207"/>
    </location>
    <ligand>
        <name>S-adenosyl-L-methionine</name>
        <dbReference type="ChEBI" id="CHEBI:59789"/>
    </ligand>
</feature>
<evidence type="ECO:0000259" key="12">
    <source>
        <dbReference type="PROSITE" id="PS51686"/>
    </source>
</evidence>
<dbReference type="InterPro" id="IPR057285">
    <property type="entry name" value="Pre-PUA_NSUN2"/>
</dbReference>
<dbReference type="InterPro" id="IPR018314">
    <property type="entry name" value="RsmB/NOL1/NOP2-like_CS"/>
</dbReference>
<feature type="binding site" evidence="10">
    <location>
        <position position="235"/>
    </location>
    <ligand>
        <name>S-adenosyl-L-methionine</name>
        <dbReference type="ChEBI" id="CHEBI:59789"/>
    </ligand>
</feature>
<evidence type="ECO:0000256" key="9">
    <source>
        <dbReference type="ARBA" id="ARBA00023242"/>
    </source>
</evidence>
<dbReference type="GO" id="GO:0016428">
    <property type="term" value="F:tRNA (cytidine-5-)-methyltransferase activity"/>
    <property type="evidence" value="ECO:0007669"/>
    <property type="project" value="InterPro"/>
</dbReference>
<evidence type="ECO:0000256" key="8">
    <source>
        <dbReference type="ARBA" id="ARBA00022884"/>
    </source>
</evidence>
<keyword evidence="4 10" id="KW-0489">Methyltransferase</keyword>
<keyword evidence="6 10" id="KW-0949">S-adenosyl-L-methionine</keyword>
<proteinExistence type="inferred from homology"/>
<dbReference type="Pfam" id="PF25378">
    <property type="entry name" value="PUA_NSUN2"/>
    <property type="match status" value="1"/>
</dbReference>
<keyword evidence="3" id="KW-0820">tRNA-binding</keyword>
<dbReference type="OrthoDB" id="6093671at2759"/>
<dbReference type="PANTHER" id="PTHR22808:SF1">
    <property type="entry name" value="RNA CYTOSINE-C(5)-METHYLTRANSFERASE NSUN2-RELATED"/>
    <property type="match status" value="1"/>
</dbReference>
<dbReference type="GO" id="GO:0030488">
    <property type="term" value="P:tRNA methylation"/>
    <property type="evidence" value="ECO:0007669"/>
    <property type="project" value="UniProtKB-ARBA"/>
</dbReference>
<feature type="active site" description="Nucleophile" evidence="10">
    <location>
        <position position="310"/>
    </location>
</feature>
<keyword evidence="8 10" id="KW-0694">RNA-binding</keyword>
<evidence type="ECO:0000256" key="5">
    <source>
        <dbReference type="ARBA" id="ARBA00022679"/>
    </source>
</evidence>
<feature type="binding site" evidence="10">
    <location>
        <position position="257"/>
    </location>
    <ligand>
        <name>S-adenosyl-L-methionine</name>
        <dbReference type="ChEBI" id="CHEBI:59789"/>
    </ligand>
</feature>
<dbReference type="InterPro" id="IPR057286">
    <property type="entry name" value="PUA_NSUN2"/>
</dbReference>
<dbReference type="InterPro" id="IPR001678">
    <property type="entry name" value="MeTrfase_RsmB-F_NOP2_dom"/>
</dbReference>
<dbReference type="PANTHER" id="PTHR22808">
    <property type="entry name" value="NCL1 YEAST -RELATED NOL1/NOP2/FMU SUN DOMAIN-CONTAINING"/>
    <property type="match status" value="1"/>
</dbReference>
<feature type="binding site" evidence="10">
    <location>
        <begin position="176"/>
        <end position="182"/>
    </location>
    <ligand>
        <name>S-adenosyl-L-methionine</name>
        <dbReference type="ChEBI" id="CHEBI:59789"/>
    </ligand>
</feature>
<organism evidence="13 14">
    <name type="scientific">Cronartium quercuum f. sp. fusiforme G11</name>
    <dbReference type="NCBI Taxonomy" id="708437"/>
    <lineage>
        <taxon>Eukaryota</taxon>
        <taxon>Fungi</taxon>
        <taxon>Dikarya</taxon>
        <taxon>Basidiomycota</taxon>
        <taxon>Pucciniomycotina</taxon>
        <taxon>Pucciniomycetes</taxon>
        <taxon>Pucciniales</taxon>
        <taxon>Coleosporiaceae</taxon>
        <taxon>Cronartium</taxon>
    </lineage>
</organism>
<comment type="caution">
    <text evidence="13">The sequence shown here is derived from an EMBL/GenBank/DDBJ whole genome shotgun (WGS) entry which is preliminary data.</text>
</comment>
<dbReference type="Proteomes" id="UP000886653">
    <property type="component" value="Unassembled WGS sequence"/>
</dbReference>
<evidence type="ECO:0000256" key="2">
    <source>
        <dbReference type="ARBA" id="ARBA00007494"/>
    </source>
</evidence>
<name>A0A9P6NG03_9BASI</name>
<evidence type="ECO:0000256" key="11">
    <source>
        <dbReference type="SAM" id="MobiDB-lite"/>
    </source>
</evidence>
<protein>
    <recommendedName>
        <fullName evidence="12">SAM-dependent MTase RsmB/NOP-type domain-containing protein</fullName>
    </recommendedName>
</protein>
<feature type="region of interest" description="Disordered" evidence="11">
    <location>
        <begin position="1"/>
        <end position="27"/>
    </location>
</feature>
<dbReference type="Gene3D" id="3.40.50.150">
    <property type="entry name" value="Vaccinia Virus protein VP39"/>
    <property type="match status" value="1"/>
</dbReference>
<dbReference type="InterPro" id="IPR023267">
    <property type="entry name" value="RCMT"/>
</dbReference>
<accession>A0A9P6NG03</accession>
<dbReference type="InterPro" id="IPR049560">
    <property type="entry name" value="MeTrfase_RsmB-F_NOP2_cat"/>
</dbReference>
<dbReference type="Pfam" id="PF01189">
    <property type="entry name" value="Methyltr_RsmB-F"/>
    <property type="match status" value="1"/>
</dbReference>
<dbReference type="GO" id="GO:0005634">
    <property type="term" value="C:nucleus"/>
    <property type="evidence" value="ECO:0007669"/>
    <property type="project" value="UniProtKB-SubCell"/>
</dbReference>
<dbReference type="PRINTS" id="PR02011">
    <property type="entry name" value="RCMTNCL1"/>
</dbReference>
<evidence type="ECO:0000313" key="13">
    <source>
        <dbReference type="EMBL" id="KAG0145288.1"/>
    </source>
</evidence>
<dbReference type="Pfam" id="PF25376">
    <property type="entry name" value="Pre-PUA_NSUN2"/>
    <property type="match status" value="1"/>
</dbReference>
<evidence type="ECO:0000256" key="4">
    <source>
        <dbReference type="ARBA" id="ARBA00022603"/>
    </source>
</evidence>
<dbReference type="GO" id="GO:0000049">
    <property type="term" value="F:tRNA binding"/>
    <property type="evidence" value="ECO:0007669"/>
    <property type="project" value="UniProtKB-KW"/>
</dbReference>
<keyword evidence="9" id="KW-0539">Nucleus</keyword>
<evidence type="ECO:0000256" key="3">
    <source>
        <dbReference type="ARBA" id="ARBA00022555"/>
    </source>
</evidence>
<dbReference type="PRINTS" id="PR02008">
    <property type="entry name" value="RCMTFAMILY"/>
</dbReference>
<dbReference type="InterPro" id="IPR023270">
    <property type="entry name" value="RCMT_NCL1"/>
</dbReference>
<evidence type="ECO:0000313" key="14">
    <source>
        <dbReference type="Proteomes" id="UP000886653"/>
    </source>
</evidence>
<reference evidence="13" key="1">
    <citation type="submission" date="2013-11" db="EMBL/GenBank/DDBJ databases">
        <title>Genome sequence of the fusiform rust pathogen reveals effectors for host alternation and coevolution with pine.</title>
        <authorList>
            <consortium name="DOE Joint Genome Institute"/>
            <person name="Smith K."/>
            <person name="Pendleton A."/>
            <person name="Kubisiak T."/>
            <person name="Anderson C."/>
            <person name="Salamov A."/>
            <person name="Aerts A."/>
            <person name="Riley R."/>
            <person name="Clum A."/>
            <person name="Lindquist E."/>
            <person name="Ence D."/>
            <person name="Campbell M."/>
            <person name="Kronenberg Z."/>
            <person name="Feau N."/>
            <person name="Dhillon B."/>
            <person name="Hamelin R."/>
            <person name="Burleigh J."/>
            <person name="Smith J."/>
            <person name="Yandell M."/>
            <person name="Nelson C."/>
            <person name="Grigoriev I."/>
            <person name="Davis J."/>
        </authorList>
    </citation>
    <scope>NUCLEOTIDE SEQUENCE</scope>
    <source>
        <strain evidence="13">G11</strain>
    </source>
</reference>
<evidence type="ECO:0000256" key="6">
    <source>
        <dbReference type="ARBA" id="ARBA00022691"/>
    </source>
</evidence>
<dbReference type="PROSITE" id="PS01153">
    <property type="entry name" value="NOL1_NOP2_SUN"/>
    <property type="match status" value="1"/>
</dbReference>
<dbReference type="SUPFAM" id="SSF53335">
    <property type="entry name" value="S-adenosyl-L-methionine-dependent methyltransferases"/>
    <property type="match status" value="1"/>
</dbReference>
<keyword evidence="5 10" id="KW-0808">Transferase</keyword>
<sequence>MGKFKGKKHDRKGDSTDGTISVKKSTQRWDSLPETNEAFVNYYKAQGIVANEEEWNELFSILRTDLPTTFRITGGRKNSTYLNKLIQETYVPFLSRVAIGGEQVPPPKQISWYPGGLAWELCAPKQVVRKAPEFKKFQNFLVYETEAGNLSRQEAVSMIPPLLLNVEPHHYILDACAAPGSKTAQLVESLQSDSSSVIPTGLLIANDSDYKRSHMLVHQALRRLPSPSTMITNHDASMFPSLKFDGARLMFDRILCDVPCTGDGTLRKNGGIWRDWTTANGIGLHGLQLRILTRCISLLKPGGRMVYSTCSLNPLENEAVVSAALSQHPEMSLLDVSDSLPELIRRPGMTTWKVMGRQGPATTEFQSYDDVNDSQGKAKYSTTLWPDGQESAKGLQHCLRIYPHLQNTGGFFVAVLIKAENASMEDNPIDNPRLAVKRSADKLVDQVPSENSESKKPKIEGDIDVPTIEEGKVATESVQTSVNQASEAEKVKAKPSGQKFNSRGFQEEPYTYIKPGNEEVKKCLEFFGFNSSFPADNLLVRNASGTPTRSIYLTTSAVRRVIESNSHDRLRLICCGVKLFGKDNSNSVAAEGAAYECKWRVVSDGVEFCRPFMGTNRIFQCSLSSLRQLISNGEQYPLFGDLEEPFRKVVESIEPGSCVMEIVGESGEQVPQGLMVAMWISKASVNLMVDKKERKVLSLRLWGEDLTLTNTNGKTIKKEDVVQNRETEKSKVKEDVIENGKEHDKVEEVGILVADGN</sequence>
<keyword evidence="7" id="KW-0819">tRNA processing</keyword>
<dbReference type="EMBL" id="MU167279">
    <property type="protein sequence ID" value="KAG0145288.1"/>
    <property type="molecule type" value="Genomic_DNA"/>
</dbReference>
<feature type="domain" description="SAM-dependent MTase RsmB/NOP-type" evidence="12">
    <location>
        <begin position="58"/>
        <end position="419"/>
    </location>
</feature>
<evidence type="ECO:0000256" key="7">
    <source>
        <dbReference type="ARBA" id="ARBA00022694"/>
    </source>
</evidence>
<dbReference type="GO" id="GO:0005737">
    <property type="term" value="C:cytoplasm"/>
    <property type="evidence" value="ECO:0007669"/>
    <property type="project" value="TreeGrafter"/>
</dbReference>
<feature type="compositionally biased region" description="Basic residues" evidence="11">
    <location>
        <begin position="1"/>
        <end position="10"/>
    </location>
</feature>
<gene>
    <name evidence="13" type="ORF">CROQUDRAFT_658860</name>
</gene>
<dbReference type="AlphaFoldDB" id="A0A9P6NG03"/>
<comment type="similarity">
    <text evidence="2 10">Belongs to the class I-like SAM-binding methyltransferase superfamily. RsmB/NOP family.</text>
</comment>
<evidence type="ECO:0000256" key="1">
    <source>
        <dbReference type="ARBA" id="ARBA00004123"/>
    </source>
</evidence>
<keyword evidence="14" id="KW-1185">Reference proteome</keyword>
<dbReference type="PROSITE" id="PS51686">
    <property type="entry name" value="SAM_MT_RSMB_NOP"/>
    <property type="match status" value="1"/>
</dbReference>
<dbReference type="InterPro" id="IPR029063">
    <property type="entry name" value="SAM-dependent_MTases_sf"/>
</dbReference>
<evidence type="ECO:0000256" key="10">
    <source>
        <dbReference type="PROSITE-ProRule" id="PRU01023"/>
    </source>
</evidence>